<evidence type="ECO:0000259" key="7">
    <source>
        <dbReference type="PROSITE" id="PS51296"/>
    </source>
</evidence>
<dbReference type="PROSITE" id="PS51296">
    <property type="entry name" value="RIESKE"/>
    <property type="match status" value="1"/>
</dbReference>
<evidence type="ECO:0000256" key="5">
    <source>
        <dbReference type="ARBA" id="ARBA00023157"/>
    </source>
</evidence>
<dbReference type="PRINTS" id="PR00162">
    <property type="entry name" value="RIESKE"/>
</dbReference>
<dbReference type="Proteomes" id="UP000199060">
    <property type="component" value="Unassembled WGS sequence"/>
</dbReference>
<comment type="cofactor">
    <cofactor evidence="6">
        <name>[2Fe-2S] cluster</name>
        <dbReference type="ChEBI" id="CHEBI:190135"/>
    </cofactor>
</comment>
<evidence type="ECO:0000313" key="9">
    <source>
        <dbReference type="Proteomes" id="UP000199060"/>
    </source>
</evidence>
<evidence type="ECO:0000256" key="3">
    <source>
        <dbReference type="ARBA" id="ARBA00023004"/>
    </source>
</evidence>
<reference evidence="9" key="1">
    <citation type="submission" date="2016-10" db="EMBL/GenBank/DDBJ databases">
        <authorList>
            <person name="Varghese N."/>
            <person name="Submissions S."/>
        </authorList>
    </citation>
    <scope>NUCLEOTIDE SEQUENCE [LARGE SCALE GENOMIC DNA]</scope>
    <source>
        <strain evidence="9">DSM 23095</strain>
    </source>
</reference>
<keyword evidence="9" id="KW-1185">Reference proteome</keyword>
<keyword evidence="5" id="KW-1015">Disulfide bond</keyword>
<accession>A0A1G6WUX7</accession>
<dbReference type="InterPro" id="IPR017941">
    <property type="entry name" value="Rieske_2Fe-2S"/>
</dbReference>
<dbReference type="InterPro" id="IPR036922">
    <property type="entry name" value="Rieske_2Fe-2S_sf"/>
</dbReference>
<dbReference type="RefSeq" id="WP_087941045.1">
    <property type="nucleotide sequence ID" value="NZ_FNAC01000047.1"/>
</dbReference>
<dbReference type="STRING" id="686796.SAMN04488104_104724"/>
<feature type="domain" description="Rieske" evidence="7">
    <location>
        <begin position="91"/>
        <end position="160"/>
    </location>
</feature>
<organism evidence="8 9">
    <name type="scientific">Algoriphagus faecimaris</name>
    <dbReference type="NCBI Taxonomy" id="686796"/>
    <lineage>
        <taxon>Bacteria</taxon>
        <taxon>Pseudomonadati</taxon>
        <taxon>Bacteroidota</taxon>
        <taxon>Cytophagia</taxon>
        <taxon>Cytophagales</taxon>
        <taxon>Cyclobacteriaceae</taxon>
        <taxon>Algoriphagus</taxon>
    </lineage>
</organism>
<protein>
    <submittedName>
        <fullName evidence="8">Rieske [2Fe-2S] domain-containing protein</fullName>
    </submittedName>
</protein>
<gene>
    <name evidence="8" type="ORF">SAMN04488104_104724</name>
</gene>
<evidence type="ECO:0000313" key="8">
    <source>
        <dbReference type="EMBL" id="SDD68997.1"/>
    </source>
</evidence>
<evidence type="ECO:0000256" key="6">
    <source>
        <dbReference type="ARBA" id="ARBA00034078"/>
    </source>
</evidence>
<dbReference type="PANTHER" id="PTHR10134">
    <property type="entry name" value="CYTOCHROME B-C1 COMPLEX SUBUNIT RIESKE, MITOCHONDRIAL"/>
    <property type="match status" value="1"/>
</dbReference>
<keyword evidence="4" id="KW-0411">Iron-sulfur</keyword>
<keyword evidence="2" id="KW-0479">Metal-binding</keyword>
<dbReference type="Gene3D" id="2.102.10.10">
    <property type="entry name" value="Rieske [2Fe-2S] iron-sulphur domain"/>
    <property type="match status" value="1"/>
</dbReference>
<evidence type="ECO:0000256" key="2">
    <source>
        <dbReference type="ARBA" id="ARBA00022723"/>
    </source>
</evidence>
<dbReference type="GO" id="GO:0016020">
    <property type="term" value="C:membrane"/>
    <property type="evidence" value="ECO:0007669"/>
    <property type="project" value="InterPro"/>
</dbReference>
<dbReference type="InterPro" id="IPR005805">
    <property type="entry name" value="Rieske_Fe-S_prot_C"/>
</dbReference>
<dbReference type="Pfam" id="PF00355">
    <property type="entry name" value="Rieske"/>
    <property type="match status" value="1"/>
</dbReference>
<keyword evidence="3" id="KW-0408">Iron</keyword>
<dbReference type="CDD" id="cd03467">
    <property type="entry name" value="Rieske"/>
    <property type="match status" value="1"/>
</dbReference>
<dbReference type="GO" id="GO:0051537">
    <property type="term" value="F:2 iron, 2 sulfur cluster binding"/>
    <property type="evidence" value="ECO:0007669"/>
    <property type="project" value="UniProtKB-KW"/>
</dbReference>
<name>A0A1G6WUX7_9BACT</name>
<dbReference type="AlphaFoldDB" id="A0A1G6WUX7"/>
<dbReference type="GO" id="GO:0046872">
    <property type="term" value="F:metal ion binding"/>
    <property type="evidence" value="ECO:0007669"/>
    <property type="project" value="UniProtKB-KW"/>
</dbReference>
<evidence type="ECO:0000256" key="4">
    <source>
        <dbReference type="ARBA" id="ARBA00023014"/>
    </source>
</evidence>
<proteinExistence type="predicted"/>
<keyword evidence="1" id="KW-0001">2Fe-2S</keyword>
<dbReference type="SUPFAM" id="SSF50022">
    <property type="entry name" value="ISP domain"/>
    <property type="match status" value="1"/>
</dbReference>
<dbReference type="OrthoDB" id="9767869at2"/>
<dbReference type="EMBL" id="FNAC01000047">
    <property type="protein sequence ID" value="SDD68997.1"/>
    <property type="molecule type" value="Genomic_DNA"/>
</dbReference>
<evidence type="ECO:0000256" key="1">
    <source>
        <dbReference type="ARBA" id="ARBA00022714"/>
    </source>
</evidence>
<sequence length="162" mass="17343">MKKTAIKSGALDNSRRQFIEKSGTALAMSLFGLSFFTACSEEDDPMPGGMPPVSGSNGINVSEGIIEINLQQQADLRNSGSWILIVAAQTLVVNVNGSYKALTSVCTHSACDRSWTFGSNRFTCTCHGSQFNTDGEVITGPANRPLTSFSTRLDGETLIIEK</sequence>
<dbReference type="InterPro" id="IPR014349">
    <property type="entry name" value="Rieske_Fe-S_prot"/>
</dbReference>